<dbReference type="PANTHER" id="PTHR10655:SF68">
    <property type="entry name" value="PALMITOYL-PROTEIN HYDROLASE"/>
    <property type="match status" value="1"/>
</dbReference>
<dbReference type="EMBL" id="CAJVCH010234543">
    <property type="protein sequence ID" value="CAG7732589.1"/>
    <property type="molecule type" value="Genomic_DNA"/>
</dbReference>
<dbReference type="GO" id="GO:0006631">
    <property type="term" value="P:fatty acid metabolic process"/>
    <property type="evidence" value="ECO:0007669"/>
    <property type="project" value="UniProtKB-KW"/>
</dbReference>
<evidence type="ECO:0000256" key="3">
    <source>
        <dbReference type="ARBA" id="ARBA00012423"/>
    </source>
</evidence>
<dbReference type="AlphaFoldDB" id="A0A8J2P661"/>
<comment type="caution">
    <text evidence="12">The sequence shown here is derived from an EMBL/GenBank/DDBJ whole genome shotgun (WGS) entry which is preliminary data.</text>
</comment>
<evidence type="ECO:0000256" key="6">
    <source>
        <dbReference type="ARBA" id="ARBA00022832"/>
    </source>
</evidence>
<comment type="similarity">
    <text evidence="2">Belongs to the AB hydrolase superfamily. AB hydrolase 2 family.</text>
</comment>
<keyword evidence="5" id="KW-0378">Hydrolase</keyword>
<dbReference type="PANTHER" id="PTHR10655">
    <property type="entry name" value="LYSOPHOSPHOLIPASE-RELATED"/>
    <property type="match status" value="1"/>
</dbReference>
<keyword evidence="7" id="KW-0443">Lipid metabolism</keyword>
<gene>
    <name evidence="12" type="ORF">AFUS01_LOCUS21098</name>
</gene>
<dbReference type="FunFam" id="3.40.50.1820:FF:000010">
    <property type="entry name" value="Acyl-protein thioesterase 2"/>
    <property type="match status" value="1"/>
</dbReference>
<comment type="catalytic activity">
    <reaction evidence="9">
        <text>S-hexadecanoyl-L-cysteinyl-[protein] + H2O = L-cysteinyl-[protein] + hexadecanoate + H(+)</text>
        <dbReference type="Rhea" id="RHEA:19233"/>
        <dbReference type="Rhea" id="RHEA-COMP:10131"/>
        <dbReference type="Rhea" id="RHEA-COMP:11032"/>
        <dbReference type="ChEBI" id="CHEBI:7896"/>
        <dbReference type="ChEBI" id="CHEBI:15377"/>
        <dbReference type="ChEBI" id="CHEBI:15378"/>
        <dbReference type="ChEBI" id="CHEBI:29950"/>
        <dbReference type="ChEBI" id="CHEBI:74151"/>
        <dbReference type="EC" id="3.1.2.22"/>
    </reaction>
</comment>
<keyword evidence="6" id="KW-0276">Fatty acid metabolism</keyword>
<evidence type="ECO:0000256" key="9">
    <source>
        <dbReference type="ARBA" id="ARBA00047337"/>
    </source>
</evidence>
<evidence type="ECO:0000313" key="12">
    <source>
        <dbReference type="EMBL" id="CAG7732589.1"/>
    </source>
</evidence>
<keyword evidence="13" id="KW-1185">Reference proteome</keyword>
<dbReference type="GO" id="GO:0008474">
    <property type="term" value="F:palmitoyl-(protein) hydrolase activity"/>
    <property type="evidence" value="ECO:0007669"/>
    <property type="project" value="UniProtKB-EC"/>
</dbReference>
<evidence type="ECO:0000313" key="13">
    <source>
        <dbReference type="Proteomes" id="UP000708208"/>
    </source>
</evidence>
<comment type="subcellular location">
    <subcellularLocation>
        <location evidence="1">Cytoplasm</location>
    </subcellularLocation>
</comment>
<sequence length="219" mass="23039">MSTPPPVIVAASAKQTATIIFLHGLGDTGHGWAASLAAIKPPFAKLICPTASSIPVSLNGNLRMPSWFDLKSLDPSGPEDEPGIKSAAARVESIIQAEVAAGIPANRIILGGFSQGGALALYTGLSGSHELGGIVALSSWLPLNRQFASWLKQKSTQVLQCHGDIDPIVMYTFGLATSQLLKTQCGKFTFKTYSGLGHSSSETELEDVKKFFQDVLSAA</sequence>
<dbReference type="GO" id="GO:0052689">
    <property type="term" value="F:carboxylic ester hydrolase activity"/>
    <property type="evidence" value="ECO:0007669"/>
    <property type="project" value="TreeGrafter"/>
</dbReference>
<feature type="domain" description="Phospholipase/carboxylesterase/thioesterase" evidence="11">
    <location>
        <begin position="6"/>
        <end position="213"/>
    </location>
</feature>
<dbReference type="Proteomes" id="UP000708208">
    <property type="component" value="Unassembled WGS sequence"/>
</dbReference>
<proteinExistence type="inferred from homology"/>
<evidence type="ECO:0000256" key="10">
    <source>
        <dbReference type="ARBA" id="ARBA00048656"/>
    </source>
</evidence>
<dbReference type="Pfam" id="PF02230">
    <property type="entry name" value="Abhydrolase_2"/>
    <property type="match status" value="1"/>
</dbReference>
<keyword evidence="4" id="KW-0963">Cytoplasm</keyword>
<dbReference type="InterPro" id="IPR003140">
    <property type="entry name" value="PLipase/COase/thioEstase"/>
</dbReference>
<accession>A0A8J2P661</accession>
<evidence type="ECO:0000256" key="2">
    <source>
        <dbReference type="ARBA" id="ARBA00006499"/>
    </source>
</evidence>
<dbReference type="OrthoDB" id="2418081at2759"/>
<dbReference type="InterPro" id="IPR050565">
    <property type="entry name" value="LYPA1-2/EST-like"/>
</dbReference>
<comment type="catalytic activity">
    <reaction evidence="10">
        <text>1-hexadecanoyl-sn-glycero-3-phosphocholine + H2O = sn-glycerol 3-phosphocholine + hexadecanoate + H(+)</text>
        <dbReference type="Rhea" id="RHEA:40435"/>
        <dbReference type="ChEBI" id="CHEBI:7896"/>
        <dbReference type="ChEBI" id="CHEBI:15377"/>
        <dbReference type="ChEBI" id="CHEBI:15378"/>
        <dbReference type="ChEBI" id="CHEBI:16870"/>
        <dbReference type="ChEBI" id="CHEBI:72998"/>
    </reaction>
    <physiologicalReaction direction="left-to-right" evidence="10">
        <dbReference type="Rhea" id="RHEA:40436"/>
    </physiologicalReaction>
</comment>
<evidence type="ECO:0000256" key="5">
    <source>
        <dbReference type="ARBA" id="ARBA00022801"/>
    </source>
</evidence>
<dbReference type="GO" id="GO:0005737">
    <property type="term" value="C:cytoplasm"/>
    <property type="evidence" value="ECO:0007669"/>
    <property type="project" value="UniProtKB-SubCell"/>
</dbReference>
<name>A0A8J2P661_9HEXA</name>
<organism evidence="12 13">
    <name type="scientific">Allacma fusca</name>
    <dbReference type="NCBI Taxonomy" id="39272"/>
    <lineage>
        <taxon>Eukaryota</taxon>
        <taxon>Metazoa</taxon>
        <taxon>Ecdysozoa</taxon>
        <taxon>Arthropoda</taxon>
        <taxon>Hexapoda</taxon>
        <taxon>Collembola</taxon>
        <taxon>Symphypleona</taxon>
        <taxon>Sminthuridae</taxon>
        <taxon>Allacma</taxon>
    </lineage>
</organism>
<evidence type="ECO:0000259" key="11">
    <source>
        <dbReference type="Pfam" id="PF02230"/>
    </source>
</evidence>
<reference evidence="12" key="1">
    <citation type="submission" date="2021-06" db="EMBL/GenBank/DDBJ databases">
        <authorList>
            <person name="Hodson N. C."/>
            <person name="Mongue J. A."/>
            <person name="Jaron S. K."/>
        </authorList>
    </citation>
    <scope>NUCLEOTIDE SEQUENCE</scope>
</reference>
<dbReference type="EC" id="3.1.2.22" evidence="3"/>
<evidence type="ECO:0000256" key="8">
    <source>
        <dbReference type="ARBA" id="ARBA00031195"/>
    </source>
</evidence>
<evidence type="ECO:0000256" key="1">
    <source>
        <dbReference type="ARBA" id="ARBA00004496"/>
    </source>
</evidence>
<evidence type="ECO:0000256" key="7">
    <source>
        <dbReference type="ARBA" id="ARBA00023098"/>
    </source>
</evidence>
<protein>
    <recommendedName>
        <fullName evidence="3">palmitoyl-protein hydrolase</fullName>
        <ecNumber evidence="3">3.1.2.22</ecNumber>
    </recommendedName>
    <alternativeName>
        <fullName evidence="8">Palmitoyl-protein hydrolase</fullName>
    </alternativeName>
</protein>
<evidence type="ECO:0000256" key="4">
    <source>
        <dbReference type="ARBA" id="ARBA00022490"/>
    </source>
</evidence>